<organism evidence="2 3">
    <name type="scientific">Geomesophilobacter sediminis</name>
    <dbReference type="NCBI Taxonomy" id="2798584"/>
    <lineage>
        <taxon>Bacteria</taxon>
        <taxon>Pseudomonadati</taxon>
        <taxon>Thermodesulfobacteriota</taxon>
        <taxon>Desulfuromonadia</taxon>
        <taxon>Geobacterales</taxon>
        <taxon>Geobacteraceae</taxon>
        <taxon>Geomesophilobacter</taxon>
    </lineage>
</organism>
<dbReference type="Gene3D" id="1.10.1130.10">
    <property type="entry name" value="Flavocytochrome C3, Chain A"/>
    <property type="match status" value="1"/>
</dbReference>
<reference evidence="2" key="1">
    <citation type="submission" date="2020-12" db="EMBL/GenBank/DDBJ databases">
        <title>Geomonas sp. Red875, isolated from river sediment.</title>
        <authorList>
            <person name="Xu Z."/>
            <person name="Zhang Z."/>
            <person name="Masuda Y."/>
            <person name="Itoh H."/>
            <person name="Senoo K."/>
        </authorList>
    </citation>
    <scope>NUCLEOTIDE SEQUENCE</scope>
    <source>
        <strain evidence="2">Red875</strain>
    </source>
</reference>
<dbReference type="Pfam" id="PF09698">
    <property type="entry name" value="GSu_C4xC__C2xCH"/>
    <property type="match status" value="8"/>
</dbReference>
<dbReference type="GO" id="GO:0016491">
    <property type="term" value="F:oxidoreductase activity"/>
    <property type="evidence" value="ECO:0007669"/>
    <property type="project" value="TreeGrafter"/>
</dbReference>
<name>A0A8J7J994_9BACT</name>
<dbReference type="NCBIfam" id="TIGR01904">
    <property type="entry name" value="GSu_C4xC__C2xCH"/>
    <property type="match status" value="12"/>
</dbReference>
<dbReference type="InterPro" id="IPR036280">
    <property type="entry name" value="Multihaem_cyt_sf"/>
</dbReference>
<accession>A0A8J7J994</accession>
<dbReference type="PANTHER" id="PTHR35038:SF6">
    <property type="entry name" value="SURFACE LOCALIZED DECAHEME CYTOCHROME C LIPOPROTEIN"/>
    <property type="match status" value="1"/>
</dbReference>
<sequence length="1822" mass="181394">MQKHGYRYTGELLLLALTAFGLVMGQPGEVQAYPQYTLDCGSCHKMPPLDSGRATKDKLTGAVPGNHQTHASAAKNSCIECHGSAVTTYTNSHGNKKIELEPGIGYGQPFVNQTSLPMLATCATARCHSDGKGTRLATPAWGGTPFATPADCSQCHGVAPASGNHPSVSGAGKKHGVYYGTGTSSCDKCHPNHLAEGKPFSHATSADHRAVAVGFGAAPNSGGSYNGTSCSVIYCHSNGKGVYAPAAWGGTLPADCSGCHGTAASGTLSGKHGRHATANALVGSGYGCVECHASTVSDNTTVATPANHVNGLINYSGARAGRLAAGSCSSVYCHSDGKGKYRVLAASDWVAGGALSCSSCHGSDPAPAFASVAGEPNYPNAGAGLAGANTHQKHVGGPADCAACHGTTTADGTTILPGAAHANGVIDVVAGSGKSFSYAGKTCSNASCHGGNGIVANVPAATWGATLDCSGCHGTATSNTLSGVHGKHVNNAALIGTNYGCVACHAKTVSSDTTVANRANHLNAMVDYSGVHAGKYSAGNCSTVYCHSDGKGRMKSFAAGAWRTGGALSCNGCHGSDAAPAFTSVAGEPNYANAGASAALANSHKKHVSMAGDCQSCHATTTVDGLTIKPGSAHTDGTIDVVAGNGKSFSYAGKTCSNVSCHSGNGIVGNVAPAAWGATFDCSGCHGTATSNTLSGVHGKHLNNAALLGSNYGCADCHASTVSDNVTIAKPANHGNSLLNYSGAKAGQWNGSSCANVYCHSDGKGAVKTLAANSWTTGGAIGCNGCHGSAAAPAFTAVAGEPNYVNAGAGLAGANTHQKHVASAADCVSCHATTTADGLSLKAGGAHTNGAIDVVAGGGKSFSYAGKTCSAASCHSGNGIVANVVPATWGATLDCSGCHGTATSNTLSGKHGKHVNNAAYLGTNYGCAACHAKTVSSDTTVSNRANHLNALMDYSGAKAGSWSAGNCANVYCHSDGKGTVKALSANAWISGAPLSCNGCHGSDAAPAFAAVAGEPNYVNAGANQAKANSHQKHVAAAADCQSCHATTTVDGISLKPGSTHTDGVIDVVAGNGKSFAYVGKTCSNASCHSGNGIITNVGAATWGATLDCSGCHGTATSNTLSGMHGKHVNNAALGSNYGCVDCHANTVSNNTTIAKPANHANSLVNYSGARAGRLNAGTCSNVYCHSDGKGSAKVLAANAWTAGTPIGCNGCHGSDAAPAFTSVAGEPNYANAGTGLPGANTHQKHVASAADCQSCHATTTVDGVSLKAGAPHANGAIDVVAGNGKSFTYAGKTCSNVSCHSGNGILAATNASTWGGVLGCAGCHGDAATLTTNAHAKHTAAMGYACAVCHSATVSGNSTIVNASLHGDGVIEVAGSFTFSSADKSCATSCHGTGTPKWNVAASGACGSCHAALSTTGGIIATGGHAGHYSAYGPGLDGASGNSCAACHSYTGETASTHADGSVELASGFNKSGTCGSCHRQSTNWTGGRVSCESCHTTVGGDKATLSVIAGVTAPDVSQAAVSGHGKAGIALGCASCHNDSGAHIDGIAGSNKRLLNALTGSVNTECRYCHDDATKVATASFRNMSTHVTVKGGNQDMACAQCHDPHGSTNLAQIKTLINGKTITFTDASAGYVDTTTNQGLCQVCHTQTNHFKAGVAEGNHPTKDCLTCHKHNAAGGAFKLTSSCDACHGYPPAPRNVAGLSFGTMGNWSSARFEEYSGGGGAHLIAAHVSPNAKPSEGWVNCAGCHNGGKTANAPYHLMATPIASHVENVHMEIDPQLRFSNDSFPIYTGARLSSGNNQTGSCFNVSCHFKLSPRWSTEK</sequence>
<dbReference type="InterPro" id="IPR051829">
    <property type="entry name" value="Multiheme_Cytochr_ET"/>
</dbReference>
<evidence type="ECO:0000313" key="3">
    <source>
        <dbReference type="Proteomes" id="UP000636888"/>
    </source>
</evidence>
<keyword evidence="3" id="KW-1185">Reference proteome</keyword>
<keyword evidence="1" id="KW-0732">Signal</keyword>
<evidence type="ECO:0000313" key="2">
    <source>
        <dbReference type="EMBL" id="MBJ6723111.1"/>
    </source>
</evidence>
<dbReference type="Gene3D" id="3.90.10.10">
    <property type="entry name" value="Cytochrome C3"/>
    <property type="match status" value="6"/>
</dbReference>
<proteinExistence type="predicted"/>
<comment type="caution">
    <text evidence="2">The sequence shown here is derived from an EMBL/GenBank/DDBJ whole genome shotgun (WGS) entry which is preliminary data.</text>
</comment>
<protein>
    <submittedName>
        <fullName evidence="2">CxxxxCH/CxxCH domain-containing protein</fullName>
    </submittedName>
</protein>
<evidence type="ECO:0000256" key="1">
    <source>
        <dbReference type="ARBA" id="ARBA00022729"/>
    </source>
</evidence>
<dbReference type="SUPFAM" id="SSF48695">
    <property type="entry name" value="Multiheme cytochromes"/>
    <property type="match status" value="7"/>
</dbReference>
<dbReference type="PANTHER" id="PTHR35038">
    <property type="entry name" value="DISSIMILATORY SULFITE REDUCTASE SIRA"/>
    <property type="match status" value="1"/>
</dbReference>
<dbReference type="EMBL" id="JAEMHM010000001">
    <property type="protein sequence ID" value="MBJ6723111.1"/>
    <property type="molecule type" value="Genomic_DNA"/>
</dbReference>
<gene>
    <name evidence="2" type="ORF">JFN93_00190</name>
</gene>
<dbReference type="RefSeq" id="WP_199381960.1">
    <property type="nucleotide sequence ID" value="NZ_JAEMHM010000001.1"/>
</dbReference>
<dbReference type="Proteomes" id="UP000636888">
    <property type="component" value="Unassembled WGS sequence"/>
</dbReference>
<dbReference type="InterPro" id="IPR010176">
    <property type="entry name" value="C4xCH_C2xCH_motif_GEOSU"/>
</dbReference>